<protein>
    <submittedName>
        <fullName evidence="4">TetR family transcriptional regulator</fullName>
    </submittedName>
</protein>
<evidence type="ECO:0000313" key="4">
    <source>
        <dbReference type="EMBL" id="PXY35423.1"/>
    </source>
</evidence>
<dbReference type="GO" id="GO:0003677">
    <property type="term" value="F:DNA binding"/>
    <property type="evidence" value="ECO:0007669"/>
    <property type="project" value="UniProtKB-UniRule"/>
</dbReference>
<dbReference type="EMBL" id="MASU01000005">
    <property type="protein sequence ID" value="PXY35423.1"/>
    <property type="molecule type" value="Genomic_DNA"/>
</dbReference>
<dbReference type="Pfam" id="PF17940">
    <property type="entry name" value="TetR_C_31"/>
    <property type="match status" value="1"/>
</dbReference>
<feature type="DNA-binding region" description="H-T-H motif" evidence="2">
    <location>
        <begin position="28"/>
        <end position="47"/>
    </location>
</feature>
<dbReference type="AlphaFoldDB" id="A0A318LLS7"/>
<evidence type="ECO:0000259" key="3">
    <source>
        <dbReference type="PROSITE" id="PS50977"/>
    </source>
</evidence>
<dbReference type="Gene3D" id="1.10.357.10">
    <property type="entry name" value="Tetracycline Repressor, domain 2"/>
    <property type="match status" value="1"/>
</dbReference>
<dbReference type="Proteomes" id="UP000247892">
    <property type="component" value="Unassembled WGS sequence"/>
</dbReference>
<name>A0A318LLS7_9PSEU</name>
<dbReference type="InterPro" id="IPR009057">
    <property type="entry name" value="Homeodomain-like_sf"/>
</dbReference>
<accession>A0A318LLS7</accession>
<dbReference type="SUPFAM" id="SSF46689">
    <property type="entry name" value="Homeodomain-like"/>
    <property type="match status" value="1"/>
</dbReference>
<dbReference type="Pfam" id="PF00440">
    <property type="entry name" value="TetR_N"/>
    <property type="match status" value="1"/>
</dbReference>
<evidence type="ECO:0000256" key="2">
    <source>
        <dbReference type="PROSITE-ProRule" id="PRU00335"/>
    </source>
</evidence>
<sequence length="190" mass="20831">MVRNEARRTALADAAIEVLARDGARGLTFRAVDTEAGVPAGTASNYFTSRDDLLHQAGLHIHVRLTPAPERIEELMAGPRTRELVFRLMHDLRARMLADRAGYLALLELRLEATRRPALRTALTETLRRNLAVNIGFHTDAGLPGGAETVLLLYFAMTGLLVEHLTTPDVLAGHEIDRLVDLIVASALPE</sequence>
<evidence type="ECO:0000256" key="1">
    <source>
        <dbReference type="ARBA" id="ARBA00023125"/>
    </source>
</evidence>
<dbReference type="RefSeq" id="WP_110335417.1">
    <property type="nucleotide sequence ID" value="NZ_JBHVKT010000038.1"/>
</dbReference>
<dbReference type="OrthoDB" id="7506349at2"/>
<reference evidence="4 5" key="1">
    <citation type="submission" date="2016-07" db="EMBL/GenBank/DDBJ databases">
        <title>Draft genome sequence of Prauserella sp. YIM 121212, isolated from alkaline soil.</title>
        <authorList>
            <person name="Ruckert C."/>
            <person name="Albersmeier A."/>
            <person name="Jiang C.-L."/>
            <person name="Jiang Y."/>
            <person name="Kalinowski J."/>
            <person name="Schneider O."/>
            <person name="Winkler A."/>
            <person name="Zotchev S.B."/>
        </authorList>
    </citation>
    <scope>NUCLEOTIDE SEQUENCE [LARGE SCALE GENOMIC DNA]</scope>
    <source>
        <strain evidence="4 5">YIM 121212</strain>
    </source>
</reference>
<dbReference type="InterPro" id="IPR041583">
    <property type="entry name" value="TetR_C_31"/>
</dbReference>
<comment type="caution">
    <text evidence="4">The sequence shown here is derived from an EMBL/GenBank/DDBJ whole genome shotgun (WGS) entry which is preliminary data.</text>
</comment>
<feature type="domain" description="HTH tetR-type" evidence="3">
    <location>
        <begin position="5"/>
        <end position="65"/>
    </location>
</feature>
<keyword evidence="1 2" id="KW-0238">DNA-binding</keyword>
<organism evidence="4 5">
    <name type="scientific">Prauserella flavalba</name>
    <dbReference type="NCBI Taxonomy" id="1477506"/>
    <lineage>
        <taxon>Bacteria</taxon>
        <taxon>Bacillati</taxon>
        <taxon>Actinomycetota</taxon>
        <taxon>Actinomycetes</taxon>
        <taxon>Pseudonocardiales</taxon>
        <taxon>Pseudonocardiaceae</taxon>
        <taxon>Prauserella</taxon>
    </lineage>
</organism>
<evidence type="ECO:0000313" key="5">
    <source>
        <dbReference type="Proteomes" id="UP000247892"/>
    </source>
</evidence>
<proteinExistence type="predicted"/>
<dbReference type="InterPro" id="IPR001647">
    <property type="entry name" value="HTH_TetR"/>
</dbReference>
<keyword evidence="5" id="KW-1185">Reference proteome</keyword>
<gene>
    <name evidence="4" type="ORF">BA062_07745</name>
</gene>
<dbReference type="PROSITE" id="PS50977">
    <property type="entry name" value="HTH_TETR_2"/>
    <property type="match status" value="1"/>
</dbReference>